<dbReference type="SUPFAM" id="SSF49344">
    <property type="entry name" value="CBD9-like"/>
    <property type="match status" value="1"/>
</dbReference>
<dbReference type="GO" id="GO:0016052">
    <property type="term" value="P:carbohydrate catabolic process"/>
    <property type="evidence" value="ECO:0007669"/>
    <property type="project" value="InterPro"/>
</dbReference>
<evidence type="ECO:0000259" key="1">
    <source>
        <dbReference type="Pfam" id="PF16011"/>
    </source>
</evidence>
<name>A0A644ZHW1_9ZZZZ</name>
<dbReference type="EMBL" id="VSSQ01008626">
    <property type="protein sequence ID" value="MPM39401.1"/>
    <property type="molecule type" value="Genomic_DNA"/>
</dbReference>
<accession>A0A644ZHW1</accession>
<dbReference type="GO" id="GO:0004553">
    <property type="term" value="F:hydrolase activity, hydrolyzing O-glycosyl compounds"/>
    <property type="evidence" value="ECO:0007669"/>
    <property type="project" value="InterPro"/>
</dbReference>
<dbReference type="Gene3D" id="2.60.40.1190">
    <property type="match status" value="1"/>
</dbReference>
<feature type="domain" description="Carbohydrate-binding" evidence="1">
    <location>
        <begin position="2"/>
        <end position="131"/>
    </location>
</feature>
<dbReference type="CDD" id="cd09620">
    <property type="entry name" value="CBM9_like_3"/>
    <property type="match status" value="1"/>
</dbReference>
<proteinExistence type="predicted"/>
<dbReference type="Pfam" id="PF16011">
    <property type="entry name" value="CBM9_2"/>
    <property type="match status" value="1"/>
</dbReference>
<dbReference type="InterPro" id="IPR010502">
    <property type="entry name" value="Carb-bd_dom_fam9"/>
</dbReference>
<evidence type="ECO:0000313" key="2">
    <source>
        <dbReference type="EMBL" id="MPM39401.1"/>
    </source>
</evidence>
<sequence length="132" mass="15067">MEFFIIPGENDTIYYNLELNCIGVGTFAGGPNRKERTRFGSDVMSKIRRASSLGNEGFETKVGEFEWKITVALPVELFSLNQLSPLSGRQVKANFYKCGDDLPEKHYLSWNKIGTEKPDFHRPEFFGTLCFE</sequence>
<dbReference type="AlphaFoldDB" id="A0A644ZHW1"/>
<reference evidence="2" key="1">
    <citation type="submission" date="2019-08" db="EMBL/GenBank/DDBJ databases">
        <authorList>
            <person name="Kucharzyk K."/>
            <person name="Murdoch R.W."/>
            <person name="Higgins S."/>
            <person name="Loffler F."/>
        </authorList>
    </citation>
    <scope>NUCLEOTIDE SEQUENCE</scope>
</reference>
<protein>
    <recommendedName>
        <fullName evidence="1">Carbohydrate-binding domain-containing protein</fullName>
    </recommendedName>
</protein>
<gene>
    <name evidence="2" type="ORF">SDC9_86034</name>
</gene>
<dbReference type="GO" id="GO:0030246">
    <property type="term" value="F:carbohydrate binding"/>
    <property type="evidence" value="ECO:0007669"/>
    <property type="project" value="InterPro"/>
</dbReference>
<organism evidence="2">
    <name type="scientific">bioreactor metagenome</name>
    <dbReference type="NCBI Taxonomy" id="1076179"/>
    <lineage>
        <taxon>unclassified sequences</taxon>
        <taxon>metagenomes</taxon>
        <taxon>ecological metagenomes</taxon>
    </lineage>
</organism>
<comment type="caution">
    <text evidence="2">The sequence shown here is derived from an EMBL/GenBank/DDBJ whole genome shotgun (WGS) entry which is preliminary data.</text>
</comment>